<dbReference type="Proteomes" id="UP000228867">
    <property type="component" value="Unassembled WGS sequence"/>
</dbReference>
<gene>
    <name evidence="2" type="ORF">COV54_03625</name>
</gene>
<dbReference type="EMBL" id="PCWR01000072">
    <property type="protein sequence ID" value="PIR05986.1"/>
    <property type="molecule type" value="Genomic_DNA"/>
</dbReference>
<proteinExistence type="predicted"/>
<comment type="caution">
    <text evidence="2">The sequence shown here is derived from an EMBL/GenBank/DDBJ whole genome shotgun (WGS) entry which is preliminary data.</text>
</comment>
<name>A0A2H0ND31_9BACT</name>
<keyword evidence="1" id="KW-0472">Membrane</keyword>
<dbReference type="AlphaFoldDB" id="A0A2H0ND31"/>
<keyword evidence="1" id="KW-0812">Transmembrane</keyword>
<protein>
    <recommendedName>
        <fullName evidence="4">Baseplate protein J-like domain-containing protein</fullName>
    </recommendedName>
</protein>
<reference evidence="2 3" key="1">
    <citation type="submission" date="2017-09" db="EMBL/GenBank/DDBJ databases">
        <title>Depth-based differentiation of microbial function through sediment-hosted aquifers and enrichment of novel symbionts in the deep terrestrial subsurface.</title>
        <authorList>
            <person name="Probst A.J."/>
            <person name="Ladd B."/>
            <person name="Jarett J.K."/>
            <person name="Geller-Mcgrath D.E."/>
            <person name="Sieber C.M."/>
            <person name="Emerson J.B."/>
            <person name="Anantharaman K."/>
            <person name="Thomas B.C."/>
            <person name="Malmstrom R."/>
            <person name="Stieglmeier M."/>
            <person name="Klingl A."/>
            <person name="Woyke T."/>
            <person name="Ryan C.M."/>
            <person name="Banfield J.F."/>
        </authorList>
    </citation>
    <scope>NUCLEOTIDE SEQUENCE [LARGE SCALE GENOMIC DNA]</scope>
    <source>
        <strain evidence="2">CG11_big_fil_rev_8_21_14_0_20_38_23</strain>
    </source>
</reference>
<keyword evidence="1" id="KW-1133">Transmembrane helix</keyword>
<evidence type="ECO:0008006" key="4">
    <source>
        <dbReference type="Google" id="ProtNLM"/>
    </source>
</evidence>
<sequence>MIFSSQEKKISLNKNDRLANVIECLVGVKAKKVILEVPQNSKLGLNIENFEILKKEANTKKLELVIESADDRILELATSAGLKAYHPIFGTQEKVVVDILPRQPFPLKRAEGKEIKLKEEKKEEKKIKKEVGEKEKPVALERLEAKKERPKQRLRFKWRWLLIIVSIAGLIFWGYELVVNILPKVNITLQFQKTPVDFEKNITVASQFFKINVAGADIEVPGELLIFKQNTQLTQPASGKEEVVVKASGRLVIFNAYSSQPQVLVAGTRFQSPEGKIFKLTDRMTIPGAEIINGEIKPSQIEVSVIADQAGADYNLSPTSWRIIGFKGTPKYEKIYAQSTKSMSGGFTGEKPVPTSADIDKIKTNLEETLKTSLQNQMIMTSADKFKILEGASDFKMPKEEVSSQADEQGNFSIFGEAQQRYLVFEESTLKEALVQKIKSENINGIDVKILEFNFDYREIKADFEQKKMDFKVKGRIVFAPVFEPQIFKNQIANLDEKSLRSLLSSLSQLENAKISFWPFWVNHVPQNSGNIEINVE</sequence>
<evidence type="ECO:0000313" key="2">
    <source>
        <dbReference type="EMBL" id="PIR05986.1"/>
    </source>
</evidence>
<evidence type="ECO:0000313" key="3">
    <source>
        <dbReference type="Proteomes" id="UP000228867"/>
    </source>
</evidence>
<accession>A0A2H0ND31</accession>
<evidence type="ECO:0000256" key="1">
    <source>
        <dbReference type="SAM" id="Phobius"/>
    </source>
</evidence>
<feature type="transmembrane region" description="Helical" evidence="1">
    <location>
        <begin position="156"/>
        <end position="175"/>
    </location>
</feature>
<organism evidence="2 3">
    <name type="scientific">Candidatus Jorgensenbacteria bacterium CG11_big_fil_rev_8_21_14_0_20_38_23</name>
    <dbReference type="NCBI Taxonomy" id="1974594"/>
    <lineage>
        <taxon>Bacteria</taxon>
        <taxon>Candidatus Joergenseniibacteriota</taxon>
    </lineage>
</organism>